<feature type="compositionally biased region" description="Polar residues" evidence="1">
    <location>
        <begin position="29"/>
        <end position="40"/>
    </location>
</feature>
<protein>
    <submittedName>
        <fullName evidence="2">Uncharacterized protein</fullName>
    </submittedName>
</protein>
<feature type="compositionally biased region" description="Polar residues" evidence="1">
    <location>
        <begin position="1"/>
        <end position="17"/>
    </location>
</feature>
<keyword evidence="3" id="KW-1185">Reference proteome</keyword>
<sequence length="128" mass="15010">MVTHQSVNTKIKISTTSDVEKNVRHQTKRSSTTPRNSSAHQRSRYRKICCKTKIEMGWPLSKTSRQPLNPNSHQMAITKREKITRKTDAKMARGYSTVERNQLETRCQRERWQDSAESYILLWMNKAS</sequence>
<proteinExistence type="predicted"/>
<evidence type="ECO:0000313" key="2">
    <source>
        <dbReference type="EMBL" id="GFS19528.1"/>
    </source>
</evidence>
<accession>A0AAV4JC72</accession>
<feature type="region of interest" description="Disordered" evidence="1">
    <location>
        <begin position="60"/>
        <end position="79"/>
    </location>
</feature>
<organism evidence="2 3">
    <name type="scientific">Elysia marginata</name>
    <dbReference type="NCBI Taxonomy" id="1093978"/>
    <lineage>
        <taxon>Eukaryota</taxon>
        <taxon>Metazoa</taxon>
        <taxon>Spiralia</taxon>
        <taxon>Lophotrochozoa</taxon>
        <taxon>Mollusca</taxon>
        <taxon>Gastropoda</taxon>
        <taxon>Heterobranchia</taxon>
        <taxon>Euthyneura</taxon>
        <taxon>Panpulmonata</taxon>
        <taxon>Sacoglossa</taxon>
        <taxon>Placobranchoidea</taxon>
        <taxon>Plakobranchidae</taxon>
        <taxon>Elysia</taxon>
    </lineage>
</organism>
<feature type="compositionally biased region" description="Polar residues" evidence="1">
    <location>
        <begin position="61"/>
        <end position="75"/>
    </location>
</feature>
<reference evidence="2 3" key="1">
    <citation type="journal article" date="2021" name="Elife">
        <title>Chloroplast acquisition without the gene transfer in kleptoplastic sea slugs, Plakobranchus ocellatus.</title>
        <authorList>
            <person name="Maeda T."/>
            <person name="Takahashi S."/>
            <person name="Yoshida T."/>
            <person name="Shimamura S."/>
            <person name="Takaki Y."/>
            <person name="Nagai Y."/>
            <person name="Toyoda A."/>
            <person name="Suzuki Y."/>
            <person name="Arimoto A."/>
            <person name="Ishii H."/>
            <person name="Satoh N."/>
            <person name="Nishiyama T."/>
            <person name="Hasebe M."/>
            <person name="Maruyama T."/>
            <person name="Minagawa J."/>
            <person name="Obokata J."/>
            <person name="Shigenobu S."/>
        </authorList>
    </citation>
    <scope>NUCLEOTIDE SEQUENCE [LARGE SCALE GENOMIC DNA]</scope>
</reference>
<dbReference type="EMBL" id="BMAT01010070">
    <property type="protein sequence ID" value="GFS19528.1"/>
    <property type="molecule type" value="Genomic_DNA"/>
</dbReference>
<evidence type="ECO:0000256" key="1">
    <source>
        <dbReference type="SAM" id="MobiDB-lite"/>
    </source>
</evidence>
<gene>
    <name evidence="2" type="ORF">ElyMa_005034400</name>
</gene>
<feature type="region of interest" description="Disordered" evidence="1">
    <location>
        <begin position="1"/>
        <end position="45"/>
    </location>
</feature>
<evidence type="ECO:0000313" key="3">
    <source>
        <dbReference type="Proteomes" id="UP000762676"/>
    </source>
</evidence>
<comment type="caution">
    <text evidence="2">The sequence shown here is derived from an EMBL/GenBank/DDBJ whole genome shotgun (WGS) entry which is preliminary data.</text>
</comment>
<dbReference type="AlphaFoldDB" id="A0AAV4JC72"/>
<name>A0AAV4JC72_9GAST</name>
<dbReference type="Proteomes" id="UP000762676">
    <property type="component" value="Unassembled WGS sequence"/>
</dbReference>